<keyword evidence="5" id="KW-0620">Polyamine biosynthesis</keyword>
<dbReference type="InterPro" id="IPR003826">
    <property type="entry name" value="AdoMetDC_fam_prok"/>
</dbReference>
<dbReference type="Gene3D" id="3.60.90.10">
    <property type="entry name" value="S-adenosylmethionine decarboxylase"/>
    <property type="match status" value="1"/>
</dbReference>
<accession>A0ABT5VVL2</accession>
<sequence>MPTAVNKILAAKIHNLRFWVSECDPIVLQTRFQEYLKKVDFVILNFTDHHFPVQGYTAFWLLAESHLAIHTFPDKGWSYVELSSCNQKKSTDFKELVTDSKLTVNWNGDGIEICVPE</sequence>
<evidence type="ECO:0000256" key="1">
    <source>
        <dbReference type="ARBA" id="ARBA00001928"/>
    </source>
</evidence>
<evidence type="ECO:0000256" key="8">
    <source>
        <dbReference type="ARBA" id="ARBA00023270"/>
    </source>
</evidence>
<keyword evidence="11" id="KW-1185">Reference proteome</keyword>
<dbReference type="PANTHER" id="PTHR33866">
    <property type="entry name" value="S-ADENOSYLMETHIONINE DECARBOXYLASE PROENZYME"/>
    <property type="match status" value="1"/>
</dbReference>
<keyword evidence="7" id="KW-0456">Lyase</keyword>
<reference evidence="10 11" key="1">
    <citation type="submission" date="2022-01" db="EMBL/GenBank/DDBJ databases">
        <title>Labilibaculum sp. nov, a marine bacterium isolated from Antarctica.</title>
        <authorList>
            <person name="Dai W."/>
        </authorList>
    </citation>
    <scope>NUCLEOTIDE SEQUENCE [LARGE SCALE GENOMIC DNA]</scope>
    <source>
        <strain evidence="10 11">DW002</strain>
    </source>
</reference>
<organism evidence="10 11">
    <name type="scientific">Paralabilibaculum antarcticum</name>
    <dbReference type="NCBI Taxonomy" id="2912572"/>
    <lineage>
        <taxon>Bacteria</taxon>
        <taxon>Pseudomonadati</taxon>
        <taxon>Bacteroidota</taxon>
        <taxon>Bacteroidia</taxon>
        <taxon>Marinilabiliales</taxon>
        <taxon>Marinifilaceae</taxon>
        <taxon>Paralabilibaculum</taxon>
    </lineage>
</organism>
<evidence type="ECO:0000313" key="10">
    <source>
        <dbReference type="EMBL" id="MDE5419341.1"/>
    </source>
</evidence>
<dbReference type="PANTHER" id="PTHR33866:SF2">
    <property type="entry name" value="S-ADENOSYLMETHIONINE DECARBOXYLASE PROENZYME"/>
    <property type="match status" value="1"/>
</dbReference>
<dbReference type="Pfam" id="PF02675">
    <property type="entry name" value="AdoMet_dc"/>
    <property type="match status" value="1"/>
</dbReference>
<dbReference type="RefSeq" id="WP_275110671.1">
    <property type="nucleotide sequence ID" value="NZ_JAKJSC010000003.1"/>
</dbReference>
<dbReference type="Proteomes" id="UP001528920">
    <property type="component" value="Unassembled WGS sequence"/>
</dbReference>
<dbReference type="EMBL" id="JAKJSC010000003">
    <property type="protein sequence ID" value="MDE5419341.1"/>
    <property type="molecule type" value="Genomic_DNA"/>
</dbReference>
<protein>
    <submittedName>
        <fullName evidence="10">S-adenosylmethionine decarboxylase</fullName>
    </submittedName>
</protein>
<evidence type="ECO:0000256" key="2">
    <source>
        <dbReference type="ARBA" id="ARBA00022793"/>
    </source>
</evidence>
<evidence type="ECO:0000256" key="4">
    <source>
        <dbReference type="ARBA" id="ARBA00023066"/>
    </source>
</evidence>
<evidence type="ECO:0000256" key="3">
    <source>
        <dbReference type="ARBA" id="ARBA00022813"/>
    </source>
</evidence>
<keyword evidence="6" id="KW-0865">Zymogen</keyword>
<comment type="caution">
    <text evidence="10">The sequence shown here is derived from an EMBL/GenBank/DDBJ whole genome shotgun (WGS) entry which is preliminary data.</text>
</comment>
<dbReference type="InterPro" id="IPR016067">
    <property type="entry name" value="S-AdoMet_deCO2ase_core"/>
</dbReference>
<comment type="cofactor">
    <cofactor evidence="1">
        <name>pyruvate</name>
        <dbReference type="ChEBI" id="CHEBI:15361"/>
    </cofactor>
</comment>
<keyword evidence="3" id="KW-0068">Autocatalytic cleavage</keyword>
<gene>
    <name evidence="10" type="ORF">L3049_15180</name>
</gene>
<keyword evidence="9" id="KW-0670">Pyruvate</keyword>
<evidence type="ECO:0000256" key="7">
    <source>
        <dbReference type="ARBA" id="ARBA00023239"/>
    </source>
</evidence>
<evidence type="ECO:0000256" key="6">
    <source>
        <dbReference type="ARBA" id="ARBA00023145"/>
    </source>
</evidence>
<keyword evidence="8" id="KW-0704">Schiff base</keyword>
<evidence type="ECO:0000256" key="9">
    <source>
        <dbReference type="ARBA" id="ARBA00023317"/>
    </source>
</evidence>
<dbReference type="SUPFAM" id="SSF56276">
    <property type="entry name" value="S-adenosylmethionine decarboxylase"/>
    <property type="match status" value="1"/>
</dbReference>
<keyword evidence="4" id="KW-0745">Spermidine biosynthesis</keyword>
<proteinExistence type="predicted"/>
<name>A0ABT5VVL2_9BACT</name>
<evidence type="ECO:0000313" key="11">
    <source>
        <dbReference type="Proteomes" id="UP001528920"/>
    </source>
</evidence>
<keyword evidence="2" id="KW-0210">Decarboxylase</keyword>
<evidence type="ECO:0000256" key="5">
    <source>
        <dbReference type="ARBA" id="ARBA00023115"/>
    </source>
</evidence>